<protein>
    <submittedName>
        <fullName evidence="2">Predicted protein</fullName>
    </submittedName>
</protein>
<dbReference type="EMBL" id="GG738865">
    <property type="protein sequence ID" value="EFC44993.1"/>
    <property type="molecule type" value="Genomic_DNA"/>
</dbReference>
<dbReference type="AlphaFoldDB" id="D2VE07"/>
<dbReference type="Proteomes" id="UP000006671">
    <property type="component" value="Unassembled WGS sequence"/>
</dbReference>
<evidence type="ECO:0000256" key="1">
    <source>
        <dbReference type="SAM" id="Phobius"/>
    </source>
</evidence>
<evidence type="ECO:0000313" key="2">
    <source>
        <dbReference type="EMBL" id="EFC44993.1"/>
    </source>
</evidence>
<reference evidence="2 3" key="1">
    <citation type="journal article" date="2010" name="Cell">
        <title>The genome of Naegleria gruberi illuminates early eukaryotic versatility.</title>
        <authorList>
            <person name="Fritz-Laylin L.K."/>
            <person name="Prochnik S.E."/>
            <person name="Ginger M.L."/>
            <person name="Dacks J.B."/>
            <person name="Carpenter M.L."/>
            <person name="Field M.C."/>
            <person name="Kuo A."/>
            <person name="Paredez A."/>
            <person name="Chapman J."/>
            <person name="Pham J."/>
            <person name="Shu S."/>
            <person name="Neupane R."/>
            <person name="Cipriano M."/>
            <person name="Mancuso J."/>
            <person name="Tu H."/>
            <person name="Salamov A."/>
            <person name="Lindquist E."/>
            <person name="Shapiro H."/>
            <person name="Lucas S."/>
            <person name="Grigoriev I.V."/>
            <person name="Cande W.Z."/>
            <person name="Fulton C."/>
            <person name="Rokhsar D.S."/>
            <person name="Dawson S.C."/>
        </authorList>
    </citation>
    <scope>NUCLEOTIDE SEQUENCE [LARGE SCALE GENOMIC DNA]</scope>
    <source>
        <strain evidence="2 3">NEG-M</strain>
    </source>
</reference>
<evidence type="ECO:0000313" key="3">
    <source>
        <dbReference type="Proteomes" id="UP000006671"/>
    </source>
</evidence>
<dbReference type="InParanoid" id="D2VE07"/>
<dbReference type="GeneID" id="8849294"/>
<gene>
    <name evidence="2" type="ORF">NAEGRDRAFT_48784</name>
</gene>
<keyword evidence="3" id="KW-1185">Reference proteome</keyword>
<dbReference type="VEuPathDB" id="AmoebaDB:NAEGRDRAFT_48784"/>
<sequence>MRFVKEHLEVITCYIPSAHEITSTIESFDELKLCKDHFPPNTCFNVFWFNQKSWAAPICRYISEYFDTLKELSSAKEGSMAVVRLCALDKQRESSLPKKVVTSGSGFYMLPNLVITNCHVNEKIGTNPCFAFSNAWNIGYFDDALKQVEQLPEKKRLCFSGQLLKLTPYETKFKQTKIWTGIDAITGEIGDFSFFDFSAVLFTGKPNNVIFIPSSTVLQPGDEIITLSYPGDEENTSPLKDYANYASWAPSELVMKSNIFNGYGTLCASFGKILHPFRNINDEWEKDEEFRIGQDSPTCGMMESLPCKTIRYPIDNLMNNTNSGNNILIKLMNNWIGDCILFNNENVTIDSIHFMGTNRLVNLECSADQNQVKIPLVRFSNLNLDLVMFGVSQLEIFNCTIVDFVVNDIRRSLILDNIQVGTENLKQLLEKDSNIDLKKVIFNIFIELGSIDTSSKEVIVRNSHIIGCNLYVGSTLSNGSLLVENSTFEYSLLDLTNGLGYTPKSVPRPSFYIASSKFYRSSIQAREALSVTIQNCELIQNIPNKLAIVLSLIPNSIYAAFSVTSSAICNVLVSASVFSNCQSVGAMYLEGTGINAEVEWSHFKDNSNVKGGAAINLQTIYNLFAHNTIFENNKQVLDSSESLSNIKADERGGGAILQYQSLLTTESCIFINNEGITGGAVLNFQAHKYKSSVDKNKATKYGGAIFTLKTVLNLGFQTFSINNNYAGISGGGAYTVGTKQENGVPLIDRCKDNYNGNGKLSNHDAFPEIISLRIPVKQFLSMSNDSNSNAKMLETSFGEKLVLNLDLFDNTYGNDNIPVNSFTEMELSVETKPSKDMTFEIHQPTTNEIDGILYSRSTNEKLRGNGTLIFTIKSSLFKTGTFSSQIEIAVTPMECKPWFSLQADMKKIVNGGFAYSCEFNSYLIIPFVVSSVLIVGCIVFTIIGIVCFKFYGMKSKIKVLHKKEQAEEELTQKLLDLQSLYTSELESKYSIKNWLIKIEDIKVIKKIGEGGMGVVYLAL</sequence>
<dbReference type="OrthoDB" id="10662705at2759"/>
<keyword evidence="1" id="KW-1133">Transmembrane helix</keyword>
<feature type="transmembrane region" description="Helical" evidence="1">
    <location>
        <begin position="923"/>
        <end position="948"/>
    </location>
</feature>
<keyword evidence="1" id="KW-0472">Membrane</keyword>
<keyword evidence="1" id="KW-0812">Transmembrane</keyword>
<dbReference type="RefSeq" id="XP_002677737.1">
    <property type="nucleotide sequence ID" value="XM_002677691.1"/>
</dbReference>
<name>D2VE07_NAEGR</name>
<dbReference type="KEGG" id="ngr:NAEGRDRAFT_48784"/>
<organism evidence="3">
    <name type="scientific">Naegleria gruberi</name>
    <name type="common">Amoeba</name>
    <dbReference type="NCBI Taxonomy" id="5762"/>
    <lineage>
        <taxon>Eukaryota</taxon>
        <taxon>Discoba</taxon>
        <taxon>Heterolobosea</taxon>
        <taxon>Tetramitia</taxon>
        <taxon>Eutetramitia</taxon>
        <taxon>Vahlkampfiidae</taxon>
        <taxon>Naegleria</taxon>
    </lineage>
</organism>
<accession>D2VE07</accession>
<proteinExistence type="predicted"/>